<evidence type="ECO:0000256" key="1">
    <source>
        <dbReference type="ARBA" id="ARBA00001946"/>
    </source>
</evidence>
<keyword evidence="6 15" id="KW-0436">Ligase</keyword>
<keyword evidence="11" id="KW-0648">Protein biosynthesis</keyword>
<evidence type="ECO:0000256" key="11">
    <source>
        <dbReference type="ARBA" id="ARBA00022917"/>
    </source>
</evidence>
<evidence type="ECO:0000256" key="13">
    <source>
        <dbReference type="ARBA" id="ARBA00030612"/>
    </source>
</evidence>
<dbReference type="NCBIfam" id="NF003210">
    <property type="entry name" value="PRK04172.1"/>
    <property type="match status" value="1"/>
</dbReference>
<dbReference type="Gene3D" id="1.20.1050.130">
    <property type="match status" value="1"/>
</dbReference>
<feature type="domain" description="Aminoacyl-transfer RNA synthetases class-II family profile" evidence="14">
    <location>
        <begin position="222"/>
        <end position="499"/>
    </location>
</feature>
<dbReference type="AlphaFoldDB" id="A0A836FCB0"/>
<dbReference type="Gene3D" id="3.30.930.10">
    <property type="entry name" value="Bira Bifunctional Protein, Domain 2"/>
    <property type="match status" value="1"/>
</dbReference>
<dbReference type="InterPro" id="IPR040586">
    <property type="entry name" value="PheRS_DBD2"/>
</dbReference>
<evidence type="ECO:0000256" key="9">
    <source>
        <dbReference type="ARBA" id="ARBA00022840"/>
    </source>
</evidence>
<dbReference type="SUPFAM" id="SSF55681">
    <property type="entry name" value="Class II aaRS and biotin synthetases"/>
    <property type="match status" value="1"/>
</dbReference>
<dbReference type="Proteomes" id="UP000668214">
    <property type="component" value="Unassembled WGS sequence"/>
</dbReference>
<dbReference type="EMBL" id="JAANIA010000432">
    <property type="protein sequence ID" value="KAG5324464.1"/>
    <property type="molecule type" value="Genomic_DNA"/>
</dbReference>
<evidence type="ECO:0000256" key="2">
    <source>
        <dbReference type="ARBA" id="ARBA00004496"/>
    </source>
</evidence>
<dbReference type="Gene3D" id="3.30.1370.240">
    <property type="match status" value="1"/>
</dbReference>
<dbReference type="PANTHER" id="PTHR11538:SF40">
    <property type="entry name" value="PHENYLALANINE--TRNA LIGASE ALPHA SUBUNIT"/>
    <property type="match status" value="1"/>
</dbReference>
<name>A0A836FCB0_9HYME</name>
<feature type="non-terminal residue" evidence="15">
    <location>
        <position position="732"/>
    </location>
</feature>
<dbReference type="Pfam" id="PF18569">
    <property type="entry name" value="Thioredoxin_16"/>
    <property type="match status" value="1"/>
</dbReference>
<evidence type="ECO:0000256" key="3">
    <source>
        <dbReference type="ARBA" id="ARBA00006703"/>
    </source>
</evidence>
<evidence type="ECO:0000256" key="4">
    <source>
        <dbReference type="ARBA" id="ARBA00012814"/>
    </source>
</evidence>
<keyword evidence="9" id="KW-0067">ATP-binding</keyword>
<organism evidence="15 16">
    <name type="scientific">Pseudoatta argentina</name>
    <dbReference type="NCBI Taxonomy" id="621737"/>
    <lineage>
        <taxon>Eukaryota</taxon>
        <taxon>Metazoa</taxon>
        <taxon>Ecdysozoa</taxon>
        <taxon>Arthropoda</taxon>
        <taxon>Hexapoda</taxon>
        <taxon>Insecta</taxon>
        <taxon>Pterygota</taxon>
        <taxon>Neoptera</taxon>
        <taxon>Endopterygota</taxon>
        <taxon>Hymenoptera</taxon>
        <taxon>Apocrita</taxon>
        <taxon>Aculeata</taxon>
        <taxon>Formicoidea</taxon>
        <taxon>Formicidae</taxon>
        <taxon>Myrmicinae</taxon>
        <taxon>Pseudoatta</taxon>
    </lineage>
</organism>
<dbReference type="GO" id="GO:0004826">
    <property type="term" value="F:phenylalanine-tRNA ligase activity"/>
    <property type="evidence" value="ECO:0007669"/>
    <property type="project" value="UniProtKB-EC"/>
</dbReference>
<dbReference type="FunFam" id="3.30.930.10:FF:000178">
    <property type="entry name" value="Phenylalanyl-tRNA synthetase subunit alpha"/>
    <property type="match status" value="1"/>
</dbReference>
<dbReference type="GO" id="GO:0000049">
    <property type="term" value="F:tRNA binding"/>
    <property type="evidence" value="ECO:0007669"/>
    <property type="project" value="InterPro"/>
</dbReference>
<dbReference type="Pfam" id="PF18552">
    <property type="entry name" value="PheRS_DBD1"/>
    <property type="match status" value="1"/>
</dbReference>
<dbReference type="GO" id="GO:0005829">
    <property type="term" value="C:cytosol"/>
    <property type="evidence" value="ECO:0007669"/>
    <property type="project" value="TreeGrafter"/>
</dbReference>
<comment type="caution">
    <text evidence="15">The sequence shown here is derived from an EMBL/GenBank/DDBJ whole genome shotgun (WGS) entry which is preliminary data.</text>
</comment>
<evidence type="ECO:0000256" key="6">
    <source>
        <dbReference type="ARBA" id="ARBA00022598"/>
    </source>
</evidence>
<keyword evidence="7" id="KW-0479">Metal-binding</keyword>
<protein>
    <recommendedName>
        <fullName evidence="4">phenylalanine--tRNA ligase</fullName>
        <ecNumber evidence="4">6.1.1.20</ecNumber>
    </recommendedName>
    <alternativeName>
        <fullName evidence="13">Phenylalanyl-tRNA synthetase alpha subunit</fullName>
    </alternativeName>
</protein>
<keyword evidence="5" id="KW-0963">Cytoplasm</keyword>
<dbReference type="Pfam" id="PF18554">
    <property type="entry name" value="PheRS_DBD2"/>
    <property type="match status" value="1"/>
</dbReference>
<gene>
    <name evidence="15" type="primary">Alphaphers</name>
    <name evidence="15" type="ORF">G6Z78_0006999</name>
</gene>
<evidence type="ECO:0000256" key="10">
    <source>
        <dbReference type="ARBA" id="ARBA00022842"/>
    </source>
</evidence>
<dbReference type="GO" id="GO:0009328">
    <property type="term" value="C:phenylalanine-tRNA ligase complex"/>
    <property type="evidence" value="ECO:0007669"/>
    <property type="project" value="TreeGrafter"/>
</dbReference>
<dbReference type="InterPro" id="IPR040725">
    <property type="entry name" value="PheRS_DBD3"/>
</dbReference>
<dbReference type="PROSITE" id="PS50862">
    <property type="entry name" value="AA_TRNA_LIGASE_II"/>
    <property type="match status" value="1"/>
</dbReference>
<dbReference type="Pfam" id="PF01409">
    <property type="entry name" value="tRNA-synt_2d"/>
    <property type="match status" value="2"/>
</dbReference>
<evidence type="ECO:0000256" key="8">
    <source>
        <dbReference type="ARBA" id="ARBA00022741"/>
    </source>
</evidence>
<sequence length="732" mass="84884">MSSYLTDRILEYLNTHGETNSLYLADILQEDHQKIIGAIKSLETVHDLITVKPISQKKWEITDEGKYVIEHGSHEAVVYNAIPDEGISQAKLIKSSPYAKVGFSKAMVLGWIELDKSGNIPTVRKKASSIIDIIQVHLKNLTNVPENVKAEYKKRKLLQEVMIKIMHLEKGPNFSTKIEKLEADLTSDLLVNGAWKDKKFKPYNFDALGASLQIGHLHPLLKVRHEFRKIFLEMGFTEMPSNNYVESSFWNFDALFQPQQHPARDAHDTFFISEPCLSTKFPMEYLERVRTVHSKGAYGSQGYRYDWKLEEAQKNLLRTHTTSNSARMLYKLMEKVSNRRRSRYIQVTFLRTRQNLKNILQGNFKPIKYFSIDRVFRNETLDATHLAEFHQVEGVVADYNLTLGNLIGTLYEFFSKLGITQLQFKPAYNPYTEPSMEIFCFHNGLEKWIEIGNSGMFRPEMLLPMNLPPDVNVIAWGLSLERPTMIKYGLNNIRDLVGPKVDMEMVHNNPLCRLEKTSRMIRSQWRTQQEEKLVKTQSNQEPKIKQVAEKLSKKPKFFKQELVIFCDPKYPIYFIEPFLQFISPFFHVSLSTYIHSTVTNLPDELASFGLLHFSKNANVDLSLTIIWKTIGLDPIMVLPGMHKILGIVNIARYLNRLIEQVDTNILKYETNGLLYASKIDFYLDKIHCVLHDMDMNRSLKLCKISHYIMGKDISIIDFILEYIDRYGIKKES</sequence>
<comment type="similarity">
    <text evidence="3">Belongs to the class-II aminoacyl-tRNA synthetase family. Phe-tRNA synthetase alpha subunit type 2 subfamily.</text>
</comment>
<dbReference type="Gene3D" id="1.10.10.2320">
    <property type="match status" value="1"/>
</dbReference>
<dbReference type="EC" id="6.1.1.20" evidence="4"/>
<keyword evidence="16" id="KW-1185">Reference proteome</keyword>
<accession>A0A836FCB0</accession>
<dbReference type="Pfam" id="PF18553">
    <property type="entry name" value="PheRS_DBD3"/>
    <property type="match status" value="1"/>
</dbReference>
<evidence type="ECO:0000256" key="7">
    <source>
        <dbReference type="ARBA" id="ARBA00022723"/>
    </source>
</evidence>
<dbReference type="InterPro" id="IPR041503">
    <property type="entry name" value="AIMP2_thioredoxin"/>
</dbReference>
<feature type="non-terminal residue" evidence="15">
    <location>
        <position position="1"/>
    </location>
</feature>
<dbReference type="Gene3D" id="1.10.10.2330">
    <property type="match status" value="1"/>
</dbReference>
<evidence type="ECO:0000256" key="5">
    <source>
        <dbReference type="ARBA" id="ARBA00022490"/>
    </source>
</evidence>
<keyword evidence="8" id="KW-0547">Nucleotide-binding</keyword>
<dbReference type="PANTHER" id="PTHR11538">
    <property type="entry name" value="PHENYLALANYL-TRNA SYNTHETASE"/>
    <property type="match status" value="1"/>
</dbReference>
<dbReference type="InterPro" id="IPR040724">
    <property type="entry name" value="PheRS_DBD1"/>
</dbReference>
<keyword evidence="12" id="KW-0030">Aminoacyl-tRNA synthetase</keyword>
<dbReference type="GO" id="GO:0006432">
    <property type="term" value="P:phenylalanyl-tRNA aminoacylation"/>
    <property type="evidence" value="ECO:0007669"/>
    <property type="project" value="TreeGrafter"/>
</dbReference>
<dbReference type="CDD" id="cd00496">
    <property type="entry name" value="PheRS_alpha_core"/>
    <property type="match status" value="1"/>
</dbReference>
<comment type="subcellular location">
    <subcellularLocation>
        <location evidence="2">Cytoplasm</location>
    </subcellularLocation>
</comment>
<evidence type="ECO:0000313" key="16">
    <source>
        <dbReference type="Proteomes" id="UP000668214"/>
    </source>
</evidence>
<evidence type="ECO:0000313" key="15">
    <source>
        <dbReference type="EMBL" id="KAG5324464.1"/>
    </source>
</evidence>
<dbReference type="InterPro" id="IPR006195">
    <property type="entry name" value="aa-tRNA-synth_II"/>
</dbReference>
<dbReference type="GO" id="GO:0005524">
    <property type="term" value="F:ATP binding"/>
    <property type="evidence" value="ECO:0007669"/>
    <property type="project" value="UniProtKB-KW"/>
</dbReference>
<comment type="cofactor">
    <cofactor evidence="1">
        <name>Mg(2+)</name>
        <dbReference type="ChEBI" id="CHEBI:18420"/>
    </cofactor>
</comment>
<dbReference type="InterPro" id="IPR045864">
    <property type="entry name" value="aa-tRNA-synth_II/BPL/LPL"/>
</dbReference>
<dbReference type="GO" id="GO:0046872">
    <property type="term" value="F:metal ion binding"/>
    <property type="evidence" value="ECO:0007669"/>
    <property type="project" value="UniProtKB-KW"/>
</dbReference>
<dbReference type="InterPro" id="IPR002319">
    <property type="entry name" value="Phenylalanyl-tRNA_Synthase"/>
</dbReference>
<keyword evidence="10" id="KW-0460">Magnesium</keyword>
<evidence type="ECO:0000259" key="14">
    <source>
        <dbReference type="PROSITE" id="PS50862"/>
    </source>
</evidence>
<evidence type="ECO:0000256" key="12">
    <source>
        <dbReference type="ARBA" id="ARBA00023146"/>
    </source>
</evidence>
<proteinExistence type="inferred from homology"/>
<reference evidence="15" key="1">
    <citation type="submission" date="2020-02" db="EMBL/GenBank/DDBJ databases">
        <title>Relaxed selection underlies rapid genomic changes in the transitions from sociality to social parasitism in ants.</title>
        <authorList>
            <person name="Bi X."/>
        </authorList>
    </citation>
    <scope>NUCLEOTIDE SEQUENCE</scope>
    <source>
        <strain evidence="15">BGI-DK2014c</strain>
        <tissue evidence="15">Whole body</tissue>
    </source>
</reference>